<dbReference type="PANTHER" id="PTHR10000:SF25">
    <property type="entry name" value="PHOSPHATASE YKRA-RELATED"/>
    <property type="match status" value="1"/>
</dbReference>
<dbReference type="CDD" id="cd07517">
    <property type="entry name" value="HAD_HPP"/>
    <property type="match status" value="1"/>
</dbReference>
<dbReference type="EMBL" id="WJNH01000008">
    <property type="protein sequence ID" value="MRG87320.1"/>
    <property type="molecule type" value="Genomic_DNA"/>
</dbReference>
<evidence type="ECO:0000313" key="1">
    <source>
        <dbReference type="EMBL" id="MRG87320.1"/>
    </source>
</evidence>
<dbReference type="RefSeq" id="WP_153729208.1">
    <property type="nucleotide sequence ID" value="NZ_WJNH01000008.1"/>
</dbReference>
<dbReference type="GO" id="GO:0005829">
    <property type="term" value="C:cytosol"/>
    <property type="evidence" value="ECO:0007669"/>
    <property type="project" value="TreeGrafter"/>
</dbReference>
<dbReference type="Gene3D" id="3.30.1240.10">
    <property type="match status" value="1"/>
</dbReference>
<dbReference type="GO" id="GO:0000287">
    <property type="term" value="F:magnesium ion binding"/>
    <property type="evidence" value="ECO:0007669"/>
    <property type="project" value="TreeGrafter"/>
</dbReference>
<dbReference type="NCBIfam" id="TIGR01484">
    <property type="entry name" value="HAD-SF-IIB"/>
    <property type="match status" value="1"/>
</dbReference>
<keyword evidence="2" id="KW-1185">Reference proteome</keyword>
<organism evidence="1 2">
    <name type="scientific">Salinibacillus xinjiangensis</name>
    <dbReference type="NCBI Taxonomy" id="1229268"/>
    <lineage>
        <taxon>Bacteria</taxon>
        <taxon>Bacillati</taxon>
        <taxon>Bacillota</taxon>
        <taxon>Bacilli</taxon>
        <taxon>Bacillales</taxon>
        <taxon>Bacillaceae</taxon>
        <taxon>Salinibacillus</taxon>
    </lineage>
</organism>
<proteinExistence type="predicted"/>
<dbReference type="NCBIfam" id="TIGR00099">
    <property type="entry name" value="Cof-subfamily"/>
    <property type="match status" value="1"/>
</dbReference>
<dbReference type="SFLD" id="SFLDG01140">
    <property type="entry name" value="C2.B:_Phosphomannomutase_and_P"/>
    <property type="match status" value="1"/>
</dbReference>
<dbReference type="SUPFAM" id="SSF56784">
    <property type="entry name" value="HAD-like"/>
    <property type="match status" value="1"/>
</dbReference>
<evidence type="ECO:0000313" key="2">
    <source>
        <dbReference type="Proteomes" id="UP000480185"/>
    </source>
</evidence>
<dbReference type="GO" id="GO:0016791">
    <property type="term" value="F:phosphatase activity"/>
    <property type="evidence" value="ECO:0007669"/>
    <property type="project" value="UniProtKB-ARBA"/>
</dbReference>
<dbReference type="OrthoDB" id="9810101at2"/>
<dbReference type="InterPro" id="IPR036412">
    <property type="entry name" value="HAD-like_sf"/>
</dbReference>
<dbReference type="InterPro" id="IPR006379">
    <property type="entry name" value="HAD-SF_hydro_IIB"/>
</dbReference>
<name>A0A6G1X8X1_9BACI</name>
<dbReference type="Proteomes" id="UP000480185">
    <property type="component" value="Unassembled WGS sequence"/>
</dbReference>
<dbReference type="InterPro" id="IPR000150">
    <property type="entry name" value="Cof"/>
</dbReference>
<comment type="caution">
    <text evidence="1">The sequence shown here is derived from an EMBL/GenBank/DDBJ whole genome shotgun (WGS) entry which is preliminary data.</text>
</comment>
<accession>A0A6G1X8X1</accession>
<dbReference type="SFLD" id="SFLDS00003">
    <property type="entry name" value="Haloacid_Dehalogenase"/>
    <property type="match status" value="1"/>
</dbReference>
<dbReference type="InterPro" id="IPR023214">
    <property type="entry name" value="HAD_sf"/>
</dbReference>
<keyword evidence="1" id="KW-0378">Hydrolase</keyword>
<dbReference type="SFLD" id="SFLDG01144">
    <property type="entry name" value="C2.B.4:_PGP_Like"/>
    <property type="match status" value="1"/>
</dbReference>
<dbReference type="Gene3D" id="3.40.50.1000">
    <property type="entry name" value="HAD superfamily/HAD-like"/>
    <property type="match status" value="1"/>
</dbReference>
<gene>
    <name evidence="1" type="ORF">GH754_13550</name>
</gene>
<dbReference type="PANTHER" id="PTHR10000">
    <property type="entry name" value="PHOSPHOSERINE PHOSPHATASE"/>
    <property type="match status" value="1"/>
</dbReference>
<sequence length="259" mass="29597">MSKKSIIFFDIDGTLLDHDKKLPESTRKAVFDLKKQGHIVAIATGRAPFLFENLMEELDIDTYVSYNGQYVVLHNEVLYRNPLNKNSIAELTDLAAQNNHPLVYMSEEMMKSNIEHHPHIEESIASLKFSHPEHDPTFHENRDLYQTLLFCTKDEEQPYENRFDDLTFMRWHEFSMDVIPEGGSKAIGIEKIVNELGIDWDNVYAFGDGMNDIEMLETIPNSVAMGNAYQPVKEVAKHVTKDVADNGIIHGLKMIGLLS</sequence>
<dbReference type="AlphaFoldDB" id="A0A6G1X8X1"/>
<protein>
    <submittedName>
        <fullName evidence="1">Cof-type HAD-IIB family hydrolase</fullName>
    </submittedName>
</protein>
<dbReference type="Pfam" id="PF08282">
    <property type="entry name" value="Hydrolase_3"/>
    <property type="match status" value="1"/>
</dbReference>
<reference evidence="1 2" key="1">
    <citation type="submission" date="2019-11" db="EMBL/GenBank/DDBJ databases">
        <authorList>
            <person name="Li J."/>
        </authorList>
    </citation>
    <scope>NUCLEOTIDE SEQUENCE [LARGE SCALE GENOMIC DNA]</scope>
    <source>
        <strain evidence="1 2">J4</strain>
    </source>
</reference>